<accession>A0A9D2EMJ9</accession>
<evidence type="ECO:0000259" key="2">
    <source>
        <dbReference type="Pfam" id="PF14285"/>
    </source>
</evidence>
<dbReference type="Proteomes" id="UP000824049">
    <property type="component" value="Unassembled WGS sequence"/>
</dbReference>
<reference evidence="3" key="2">
    <citation type="submission" date="2021-04" db="EMBL/GenBank/DDBJ databases">
        <authorList>
            <person name="Gilroy R."/>
        </authorList>
    </citation>
    <scope>NUCLEOTIDE SEQUENCE</scope>
    <source>
        <strain evidence="3">CHK179-28034</strain>
    </source>
</reference>
<feature type="transmembrane region" description="Helical" evidence="1">
    <location>
        <begin position="79"/>
        <end position="102"/>
    </location>
</feature>
<name>A0A9D2EMJ9_9FIRM</name>
<sequence length="258" mass="30018">MKKQMLDEHILKEAVCMAAERELDNLDTEMQNKYHTFTPQFEEKMQRLLQENTHIFGNEKVSFLQKLQKSRKKREKHHIFAGSRYILVAVLLMVLASAAALASEDVREGLRKLSIQFSSNGVSIEGAKNENAAEENSADDEQPFRAYRWKNVPEGYHLVNETEEPESRMYTVWYQNKEENNLHFMQHDASIYTVTITCNEEEGYKRKIDLNGTEAYSVSSGRDNSIFFEKDGYIFTIMSEQPEEIIVEWIKNSGILQE</sequence>
<keyword evidence="1" id="KW-0472">Membrane</keyword>
<evidence type="ECO:0000256" key="1">
    <source>
        <dbReference type="SAM" id="Phobius"/>
    </source>
</evidence>
<proteinExistence type="predicted"/>
<evidence type="ECO:0000313" key="4">
    <source>
        <dbReference type="Proteomes" id="UP000824049"/>
    </source>
</evidence>
<dbReference type="InterPro" id="IPR025377">
    <property type="entry name" value="DUF4367"/>
</dbReference>
<dbReference type="EMBL" id="DXBR01000086">
    <property type="protein sequence ID" value="HIZ40096.1"/>
    <property type="molecule type" value="Genomic_DNA"/>
</dbReference>
<dbReference type="AlphaFoldDB" id="A0A9D2EMJ9"/>
<feature type="domain" description="DUF4367" evidence="2">
    <location>
        <begin position="147"/>
        <end position="251"/>
    </location>
</feature>
<dbReference type="Pfam" id="PF14285">
    <property type="entry name" value="DUF4367"/>
    <property type="match status" value="1"/>
</dbReference>
<keyword evidence="1" id="KW-1133">Transmembrane helix</keyword>
<protein>
    <submittedName>
        <fullName evidence="3">DUF4367 domain-containing protein</fullName>
    </submittedName>
</protein>
<gene>
    <name evidence="3" type="ORF">H9968_09285</name>
</gene>
<comment type="caution">
    <text evidence="3">The sequence shown here is derived from an EMBL/GenBank/DDBJ whole genome shotgun (WGS) entry which is preliminary data.</text>
</comment>
<evidence type="ECO:0000313" key="3">
    <source>
        <dbReference type="EMBL" id="HIZ40096.1"/>
    </source>
</evidence>
<organism evidence="3 4">
    <name type="scientific">Candidatus Anaerobutyricum stercoris</name>
    <dbReference type="NCBI Taxonomy" id="2838457"/>
    <lineage>
        <taxon>Bacteria</taxon>
        <taxon>Bacillati</taxon>
        <taxon>Bacillota</taxon>
        <taxon>Clostridia</taxon>
        <taxon>Lachnospirales</taxon>
        <taxon>Lachnospiraceae</taxon>
        <taxon>Anaerobutyricum</taxon>
    </lineage>
</organism>
<keyword evidence="1" id="KW-0812">Transmembrane</keyword>
<reference evidence="3" key="1">
    <citation type="journal article" date="2021" name="PeerJ">
        <title>Extensive microbial diversity within the chicken gut microbiome revealed by metagenomics and culture.</title>
        <authorList>
            <person name="Gilroy R."/>
            <person name="Ravi A."/>
            <person name="Getino M."/>
            <person name="Pursley I."/>
            <person name="Horton D.L."/>
            <person name="Alikhan N.F."/>
            <person name="Baker D."/>
            <person name="Gharbi K."/>
            <person name="Hall N."/>
            <person name="Watson M."/>
            <person name="Adriaenssens E.M."/>
            <person name="Foster-Nyarko E."/>
            <person name="Jarju S."/>
            <person name="Secka A."/>
            <person name="Antonio M."/>
            <person name="Oren A."/>
            <person name="Chaudhuri R.R."/>
            <person name="La Ragione R."/>
            <person name="Hildebrand F."/>
            <person name="Pallen M.J."/>
        </authorList>
    </citation>
    <scope>NUCLEOTIDE SEQUENCE</scope>
    <source>
        <strain evidence="3">CHK179-28034</strain>
    </source>
</reference>